<protein>
    <submittedName>
        <fullName evidence="2">PilZ domain-containing protein</fullName>
    </submittedName>
</protein>
<dbReference type="RefSeq" id="WP_380915187.1">
    <property type="nucleotide sequence ID" value="NZ_JBHTLS010000135.1"/>
</dbReference>
<comment type="caution">
    <text evidence="2">The sequence shown here is derived from an EMBL/GenBank/DDBJ whole genome shotgun (WGS) entry which is preliminary data.</text>
</comment>
<organism evidence="2 3">
    <name type="scientific">Sphingobium olei</name>
    <dbReference type="NCBI Taxonomy" id="420955"/>
    <lineage>
        <taxon>Bacteria</taxon>
        <taxon>Pseudomonadati</taxon>
        <taxon>Pseudomonadota</taxon>
        <taxon>Alphaproteobacteria</taxon>
        <taxon>Sphingomonadales</taxon>
        <taxon>Sphingomonadaceae</taxon>
        <taxon>Sphingobium</taxon>
    </lineage>
</organism>
<reference evidence="3" key="1">
    <citation type="journal article" date="2019" name="Int. J. Syst. Evol. Microbiol.">
        <title>The Global Catalogue of Microorganisms (GCM) 10K type strain sequencing project: providing services to taxonomists for standard genome sequencing and annotation.</title>
        <authorList>
            <consortium name="The Broad Institute Genomics Platform"/>
            <consortium name="The Broad Institute Genome Sequencing Center for Infectious Disease"/>
            <person name="Wu L."/>
            <person name="Ma J."/>
        </authorList>
    </citation>
    <scope>NUCLEOTIDE SEQUENCE [LARGE SCALE GENOMIC DNA]</scope>
    <source>
        <strain evidence="3">CCUG 54329</strain>
    </source>
</reference>
<dbReference type="Proteomes" id="UP001597203">
    <property type="component" value="Unassembled WGS sequence"/>
</dbReference>
<dbReference type="EMBL" id="JBHTLS010000135">
    <property type="protein sequence ID" value="MFD1107546.1"/>
    <property type="molecule type" value="Genomic_DNA"/>
</dbReference>
<evidence type="ECO:0000259" key="1">
    <source>
        <dbReference type="Pfam" id="PF07238"/>
    </source>
</evidence>
<proteinExistence type="predicted"/>
<dbReference type="InterPro" id="IPR009875">
    <property type="entry name" value="PilZ_domain"/>
</dbReference>
<dbReference type="SUPFAM" id="SSF141371">
    <property type="entry name" value="PilZ domain-like"/>
    <property type="match status" value="1"/>
</dbReference>
<evidence type="ECO:0000313" key="3">
    <source>
        <dbReference type="Proteomes" id="UP001597203"/>
    </source>
</evidence>
<feature type="domain" description="PilZ" evidence="1">
    <location>
        <begin position="21"/>
        <end position="107"/>
    </location>
</feature>
<keyword evidence="3" id="KW-1185">Reference proteome</keyword>
<accession>A0ABW3P499</accession>
<sequence>MTSSVLAGLGHVMRSRDPSVEQRRARRDLVDMVSHVTVRGRTHGVRVINISPFGLMCRSEDALTQGERLTIWLPVLQDYTAEIRWSEDHRAGMEFAEPIEPRIYDALLGLIPPRQTAW</sequence>
<name>A0ABW3P499_9SPHN</name>
<evidence type="ECO:0000313" key="2">
    <source>
        <dbReference type="EMBL" id="MFD1107546.1"/>
    </source>
</evidence>
<gene>
    <name evidence="2" type="ORF">ACFQ24_21980</name>
</gene>
<dbReference type="Pfam" id="PF07238">
    <property type="entry name" value="PilZ"/>
    <property type="match status" value="1"/>
</dbReference>